<keyword evidence="2" id="KW-1185">Reference proteome</keyword>
<evidence type="ECO:0000313" key="1">
    <source>
        <dbReference type="EMBL" id="MFC4852932.1"/>
    </source>
</evidence>
<protein>
    <submittedName>
        <fullName evidence="1">Uncharacterized protein</fullName>
    </submittedName>
</protein>
<sequence>MLTTPEGNVEVRETLRDEVVVWAYTRLALMVPSCGSGQPFVRVTARELRTVGKALDRFAYAAVDLRHPDGARYPEPDRRDDDHLPLIDTTVPDTSLLWVPIRPGSVGTAKAMVEMVAEGQDGLDGPLVLVYSTLARLRAELGARRAAASFRAEHLGRLTDDIGARSVVFDASVAEHNRKETSSWTTGTTRRR</sequence>
<name>A0ABV9RXG8_9PSEU</name>
<evidence type="ECO:0000313" key="2">
    <source>
        <dbReference type="Proteomes" id="UP001595859"/>
    </source>
</evidence>
<comment type="caution">
    <text evidence="1">The sequence shown here is derived from an EMBL/GenBank/DDBJ whole genome shotgun (WGS) entry which is preliminary data.</text>
</comment>
<proteinExistence type="predicted"/>
<gene>
    <name evidence="1" type="ORF">ACFPCV_05400</name>
</gene>
<organism evidence="1 2">
    <name type="scientific">Actinophytocola glycyrrhizae</name>
    <dbReference type="NCBI Taxonomy" id="2044873"/>
    <lineage>
        <taxon>Bacteria</taxon>
        <taxon>Bacillati</taxon>
        <taxon>Actinomycetota</taxon>
        <taxon>Actinomycetes</taxon>
        <taxon>Pseudonocardiales</taxon>
        <taxon>Pseudonocardiaceae</taxon>
    </lineage>
</organism>
<dbReference type="EMBL" id="JBHSIS010000002">
    <property type="protein sequence ID" value="MFC4852932.1"/>
    <property type="molecule type" value="Genomic_DNA"/>
</dbReference>
<dbReference type="Proteomes" id="UP001595859">
    <property type="component" value="Unassembled WGS sequence"/>
</dbReference>
<accession>A0ABV9RXG8</accession>
<reference evidence="2" key="1">
    <citation type="journal article" date="2019" name="Int. J. Syst. Evol. Microbiol.">
        <title>The Global Catalogue of Microorganisms (GCM) 10K type strain sequencing project: providing services to taxonomists for standard genome sequencing and annotation.</title>
        <authorList>
            <consortium name="The Broad Institute Genomics Platform"/>
            <consortium name="The Broad Institute Genome Sequencing Center for Infectious Disease"/>
            <person name="Wu L."/>
            <person name="Ma J."/>
        </authorList>
    </citation>
    <scope>NUCLEOTIDE SEQUENCE [LARGE SCALE GENOMIC DNA]</scope>
    <source>
        <strain evidence="2">ZS-22-S1</strain>
    </source>
</reference>
<dbReference type="RefSeq" id="WP_378054882.1">
    <property type="nucleotide sequence ID" value="NZ_JBHSIS010000002.1"/>
</dbReference>